<dbReference type="PANTHER" id="PTHR45624">
    <property type="entry name" value="MITOCHONDRIAL BASIC AMINO ACIDS TRANSPORTER-RELATED"/>
    <property type="match status" value="1"/>
</dbReference>
<comment type="caution">
    <text evidence="10">The sequence shown here is derived from an EMBL/GenBank/DDBJ whole genome shotgun (WGS) entry which is preliminary data.</text>
</comment>
<keyword evidence="8" id="KW-0472">Membrane</keyword>
<dbReference type="EMBL" id="CAIIXF020000568">
    <property type="protein sequence ID" value="CAH1803343.1"/>
    <property type="molecule type" value="Genomic_DNA"/>
</dbReference>
<dbReference type="OrthoDB" id="14252at2759"/>
<dbReference type="Pfam" id="PF00153">
    <property type="entry name" value="Mito_carr"/>
    <property type="match status" value="3"/>
</dbReference>
<gene>
    <name evidence="10" type="ORF">OFUS_LOCUS26947</name>
</gene>
<dbReference type="PROSITE" id="PS50920">
    <property type="entry name" value="SOLCAR"/>
    <property type="match status" value="3"/>
</dbReference>
<evidence type="ECO:0000256" key="8">
    <source>
        <dbReference type="ARBA" id="ARBA00023136"/>
    </source>
</evidence>
<keyword evidence="11" id="KW-1185">Reference proteome</keyword>
<comment type="similarity">
    <text evidence="2 9">Belongs to the mitochondrial carrier (TC 2.A.29) family.</text>
</comment>
<evidence type="ECO:0000256" key="4">
    <source>
        <dbReference type="ARBA" id="ARBA00022692"/>
    </source>
</evidence>
<dbReference type="GO" id="GO:0022857">
    <property type="term" value="F:transmembrane transporter activity"/>
    <property type="evidence" value="ECO:0007669"/>
    <property type="project" value="TreeGrafter"/>
</dbReference>
<sequence length="308" mass="33889">MGTQTSESFVQRTLKNTIAGTAGGIAVCLVGHPFDTLKVRLQTQPVVNPVYKGLTDCFLKTLKWEGVGGLYKGVGSPIVGQMFFRATLFTSYFQISTLVAGSDRVGQRLEMHEYFICGAFTGSIAALIEAPIDLFKSKMQVQIINAKAHGTKPKYSNVFQCGYDITRQYGIRGAYQGLAGVWLRNIPANCFFFGFYEVSRTLLTPEGGTVLDLSASALLTSGAVGGFLYWFLTYPTDVIKSSLQADESDRSKRRFKGVVHCAKTLYTTEGGVGRFFRGFLPCLMRSLPANAAMFFVVEKTRQFLAKKL</sequence>
<keyword evidence="3 9" id="KW-0813">Transport</keyword>
<evidence type="ECO:0000256" key="9">
    <source>
        <dbReference type="RuleBase" id="RU000488"/>
    </source>
</evidence>
<accession>A0A8J1XM40</accession>
<evidence type="ECO:0000313" key="11">
    <source>
        <dbReference type="Proteomes" id="UP000749559"/>
    </source>
</evidence>
<keyword evidence="6" id="KW-1133">Transmembrane helix</keyword>
<dbReference type="AlphaFoldDB" id="A0A8J1XM40"/>
<reference evidence="10" key="1">
    <citation type="submission" date="2022-03" db="EMBL/GenBank/DDBJ databases">
        <authorList>
            <person name="Martin C."/>
        </authorList>
    </citation>
    <scope>NUCLEOTIDE SEQUENCE</scope>
</reference>
<evidence type="ECO:0000256" key="5">
    <source>
        <dbReference type="ARBA" id="ARBA00022737"/>
    </source>
</evidence>
<evidence type="ECO:0000256" key="3">
    <source>
        <dbReference type="ARBA" id="ARBA00022448"/>
    </source>
</evidence>
<evidence type="ECO:0000256" key="2">
    <source>
        <dbReference type="ARBA" id="ARBA00006375"/>
    </source>
</evidence>
<dbReference type="Proteomes" id="UP000749559">
    <property type="component" value="Unassembled WGS sequence"/>
</dbReference>
<evidence type="ECO:0000256" key="7">
    <source>
        <dbReference type="ARBA" id="ARBA00023128"/>
    </source>
</evidence>
<comment type="subcellular location">
    <subcellularLocation>
        <location evidence="1">Mitochondrion membrane</location>
        <topology evidence="1">Multi-pass membrane protein</topology>
    </subcellularLocation>
</comment>
<dbReference type="PANTHER" id="PTHR45624:SF24">
    <property type="entry name" value="MITOCHONDRIAL SUBSTRATE CARRIER FAMILY PROTEIN G"/>
    <property type="match status" value="1"/>
</dbReference>
<proteinExistence type="inferred from homology"/>
<dbReference type="SUPFAM" id="SSF103506">
    <property type="entry name" value="Mitochondrial carrier"/>
    <property type="match status" value="1"/>
</dbReference>
<keyword evidence="4 9" id="KW-0812">Transmembrane</keyword>
<protein>
    <submittedName>
        <fullName evidence="10">Uncharacterized protein</fullName>
    </submittedName>
</protein>
<dbReference type="Gene3D" id="1.50.40.10">
    <property type="entry name" value="Mitochondrial carrier domain"/>
    <property type="match status" value="1"/>
</dbReference>
<organism evidence="10 11">
    <name type="scientific">Owenia fusiformis</name>
    <name type="common">Polychaete worm</name>
    <dbReference type="NCBI Taxonomy" id="6347"/>
    <lineage>
        <taxon>Eukaryota</taxon>
        <taxon>Metazoa</taxon>
        <taxon>Spiralia</taxon>
        <taxon>Lophotrochozoa</taxon>
        <taxon>Annelida</taxon>
        <taxon>Polychaeta</taxon>
        <taxon>Sedentaria</taxon>
        <taxon>Canalipalpata</taxon>
        <taxon>Sabellida</taxon>
        <taxon>Oweniida</taxon>
        <taxon>Oweniidae</taxon>
        <taxon>Owenia</taxon>
    </lineage>
</organism>
<evidence type="ECO:0000313" key="10">
    <source>
        <dbReference type="EMBL" id="CAH1803343.1"/>
    </source>
</evidence>
<keyword evidence="5" id="KW-0677">Repeat</keyword>
<dbReference type="GO" id="GO:0031966">
    <property type="term" value="C:mitochondrial membrane"/>
    <property type="evidence" value="ECO:0007669"/>
    <property type="project" value="UniProtKB-SubCell"/>
</dbReference>
<evidence type="ECO:0000256" key="1">
    <source>
        <dbReference type="ARBA" id="ARBA00004225"/>
    </source>
</evidence>
<dbReference type="InterPro" id="IPR018108">
    <property type="entry name" value="MCP_transmembrane"/>
</dbReference>
<keyword evidence="7" id="KW-0496">Mitochondrion</keyword>
<evidence type="ECO:0000256" key="6">
    <source>
        <dbReference type="ARBA" id="ARBA00022989"/>
    </source>
</evidence>
<name>A0A8J1XM40_OWEFU</name>
<dbReference type="InterPro" id="IPR050567">
    <property type="entry name" value="Mitochondrial_Carrier"/>
</dbReference>
<dbReference type="InterPro" id="IPR023395">
    <property type="entry name" value="MCP_dom_sf"/>
</dbReference>